<evidence type="ECO:0000313" key="1">
    <source>
        <dbReference type="EMBL" id="GAG83098.1"/>
    </source>
</evidence>
<gene>
    <name evidence="1" type="ORF">S01H4_35995</name>
</gene>
<evidence type="ECO:0008006" key="2">
    <source>
        <dbReference type="Google" id="ProtNLM"/>
    </source>
</evidence>
<comment type="caution">
    <text evidence="1">The sequence shown here is derived from an EMBL/GenBank/DDBJ whole genome shotgun (WGS) entry which is preliminary data.</text>
</comment>
<organism evidence="1">
    <name type="scientific">marine sediment metagenome</name>
    <dbReference type="NCBI Taxonomy" id="412755"/>
    <lineage>
        <taxon>unclassified sequences</taxon>
        <taxon>metagenomes</taxon>
        <taxon>ecological metagenomes</taxon>
    </lineage>
</organism>
<sequence>GHIDLIQVIDDTVFVVDYKPDETPIVSSSKMYESFINSITQVGSYGLLVKSEFKIEKLLCITYNKEGAWLYEPEIILKEVSEFLKKNKIINVGDRLWETYF</sequence>
<accession>X1BG62</accession>
<dbReference type="EMBL" id="BART01019196">
    <property type="protein sequence ID" value="GAG83098.1"/>
    <property type="molecule type" value="Genomic_DNA"/>
</dbReference>
<proteinExistence type="predicted"/>
<protein>
    <recommendedName>
        <fullName evidence="2">PD-(D/E)XK endonuclease-like domain-containing protein</fullName>
    </recommendedName>
</protein>
<name>X1BG62_9ZZZZ</name>
<reference evidence="1" key="1">
    <citation type="journal article" date="2014" name="Front. Microbiol.">
        <title>High frequency of phylogenetically diverse reductive dehalogenase-homologous genes in deep subseafloor sedimentary metagenomes.</title>
        <authorList>
            <person name="Kawai M."/>
            <person name="Futagami T."/>
            <person name="Toyoda A."/>
            <person name="Takaki Y."/>
            <person name="Nishi S."/>
            <person name="Hori S."/>
            <person name="Arai W."/>
            <person name="Tsubouchi T."/>
            <person name="Morono Y."/>
            <person name="Uchiyama I."/>
            <person name="Ito T."/>
            <person name="Fujiyama A."/>
            <person name="Inagaki F."/>
            <person name="Takami H."/>
        </authorList>
    </citation>
    <scope>NUCLEOTIDE SEQUENCE</scope>
    <source>
        <strain evidence="1">Expedition CK06-06</strain>
    </source>
</reference>
<dbReference type="AlphaFoldDB" id="X1BG62"/>
<feature type="non-terminal residue" evidence="1">
    <location>
        <position position="1"/>
    </location>
</feature>